<evidence type="ECO:0000313" key="1">
    <source>
        <dbReference type="EMBL" id="UWX64167.1"/>
    </source>
</evidence>
<gene>
    <name evidence="1" type="ORF">N0D28_00350</name>
</gene>
<accession>A0ABY5YJA8</accession>
<sequence>MLQPIPTQTKPHLLKAHAERCTHCGRALTHPGSVIPFVGVVGPECRHKFGSLLALVADVEMLQFDIDDMGSQRLASGICATLRQIGFEVQKNVNLSTRVLWLEIGSRRVTRRGDAMIETWEQVRAEFETRLKLAAAERDEAAPYVPTEPVHKWGISRFKGQLEFLTGRGLIDEANVLTAAYRNGAMA</sequence>
<name>A0ABY5YJA8_9DEIO</name>
<proteinExistence type="predicted"/>
<dbReference type="EMBL" id="CP104213">
    <property type="protein sequence ID" value="UWX64167.1"/>
    <property type="molecule type" value="Genomic_DNA"/>
</dbReference>
<evidence type="ECO:0000313" key="2">
    <source>
        <dbReference type="Proteomes" id="UP001060261"/>
    </source>
</evidence>
<protein>
    <submittedName>
        <fullName evidence="1">Uncharacterized protein</fullName>
    </submittedName>
</protein>
<keyword evidence="2" id="KW-1185">Reference proteome</keyword>
<reference evidence="1" key="1">
    <citation type="submission" date="2022-09" db="EMBL/GenBank/DDBJ databases">
        <title>genome sequence of Deinococcus rubellus.</title>
        <authorList>
            <person name="Srinivasan S."/>
        </authorList>
    </citation>
    <scope>NUCLEOTIDE SEQUENCE</scope>
    <source>
        <strain evidence="1">Ant6</strain>
    </source>
</reference>
<dbReference type="Proteomes" id="UP001060261">
    <property type="component" value="Chromosome"/>
</dbReference>
<dbReference type="RefSeq" id="WP_260560442.1">
    <property type="nucleotide sequence ID" value="NZ_BAABEC010000020.1"/>
</dbReference>
<organism evidence="1 2">
    <name type="scientific">Deinococcus rubellus</name>
    <dbReference type="NCBI Taxonomy" id="1889240"/>
    <lineage>
        <taxon>Bacteria</taxon>
        <taxon>Thermotogati</taxon>
        <taxon>Deinococcota</taxon>
        <taxon>Deinococci</taxon>
        <taxon>Deinococcales</taxon>
        <taxon>Deinococcaceae</taxon>
        <taxon>Deinococcus</taxon>
    </lineage>
</organism>